<dbReference type="InterPro" id="IPR036047">
    <property type="entry name" value="F-box-like_dom_sf"/>
</dbReference>
<sequence>MESPPPKRNFGDGGEDGISALPDHLLLDILERLDLREAVRAGALSTRWRRLPKHLSRVHLNVGQFQGVVPLEAMDAFTSAARALLNVVEGQCERGALKVLSLSFYISSPHLSSIGRLVVDVVSLGQTQCLEFCVLPPPSSNTIPLLAENGQQFMSFSRAYPVAFSWLTRLTLKKLVFGHSDVTDLITACGRLRHLYLSFCRLADPFSALKIDVPRSGIQELEFSFVGCTGIELISVPKLRRVGCQNWIFENPPVCFGYVPELCVVQLFSKAKEWQVPFALSECLSRTGSAMNLSELYLDFLHQMIWIQPEHLKQLTAIFKSLTSVFLLGIFSECDLNWTLFILEAAPALQDIALSRHSCIKTPENSAEKRNVVWKPSKDLKHLNLRVLLIQGCEDEDKVTNYARLVMERAVGLKRILLCDQLPCEDCNAINPEPSLRRSQCRENISAPFFPAFILLECCIFMLGLPRVQIICRLSHRSVMKLEQGKRESCSRCIHLFDDTVFVLIQNFDKQPNNGLHVPGSSCVQLLHKKKRLALYSTPTSSPSRILHSLTCREGCAGPGGLSCGFAAEISSDDEKDFIMCEHCEDQRGLCDRNFLVDNRRFSIKLDETFEVDTRIPCHARIFVLDKIGFSAMNDMEVKRVYLKTEHDTYTHFECKTWQALCKVYAFEPDMVITFNIRPEDDIEAYFGSSKHVRRLVDRTYYCPGAELNCEEISHYVSWLEDLHTVKTNFLPAPRNVSTQNVRPIMIVLNYGHIYNRKMGLLMTVVPQWIETKGRMSMVSLRPRYPTLHMSAFRISESDECLIVKDWSKIVNDPREVLGGSKEKRIPLLGDRFICMLQYDESGELYMFYAILPEREQQE</sequence>
<dbReference type="InterPro" id="IPR044997">
    <property type="entry name" value="F-box_plant"/>
</dbReference>
<dbReference type="AlphaFoldDB" id="M7ZMX0"/>
<dbReference type="EMBL" id="KD102290">
    <property type="protein sequence ID" value="EMS60996.1"/>
    <property type="molecule type" value="Genomic_DNA"/>
</dbReference>
<name>M7ZMX0_TRIUA</name>
<dbReference type="InterPro" id="IPR032675">
    <property type="entry name" value="LRR_dom_sf"/>
</dbReference>
<dbReference type="Gene3D" id="3.80.10.10">
    <property type="entry name" value="Ribonuclease Inhibitor"/>
    <property type="match status" value="1"/>
</dbReference>
<dbReference type="STRING" id="4572.M7ZMX0"/>
<dbReference type="PANTHER" id="PTHR32153">
    <property type="entry name" value="OJ000223_09.16 PROTEIN"/>
    <property type="match status" value="1"/>
</dbReference>
<organism evidence="1">
    <name type="scientific">Triticum urartu</name>
    <name type="common">Red wild einkorn</name>
    <name type="synonym">Crithodium urartu</name>
    <dbReference type="NCBI Taxonomy" id="4572"/>
    <lineage>
        <taxon>Eukaryota</taxon>
        <taxon>Viridiplantae</taxon>
        <taxon>Streptophyta</taxon>
        <taxon>Embryophyta</taxon>
        <taxon>Tracheophyta</taxon>
        <taxon>Spermatophyta</taxon>
        <taxon>Magnoliopsida</taxon>
        <taxon>Liliopsida</taxon>
        <taxon>Poales</taxon>
        <taxon>Poaceae</taxon>
        <taxon>BOP clade</taxon>
        <taxon>Pooideae</taxon>
        <taxon>Triticodae</taxon>
        <taxon>Triticeae</taxon>
        <taxon>Triticinae</taxon>
        <taxon>Triticum</taxon>
    </lineage>
</organism>
<dbReference type="Gene3D" id="1.20.1280.50">
    <property type="match status" value="1"/>
</dbReference>
<accession>M7ZMX0</accession>
<evidence type="ECO:0000313" key="1">
    <source>
        <dbReference type="EMBL" id="EMS60996.1"/>
    </source>
</evidence>
<dbReference type="PROSITE" id="PS50181">
    <property type="entry name" value="FBOX"/>
    <property type="match status" value="1"/>
</dbReference>
<gene>
    <name evidence="1" type="ORF">TRIUR3_23433</name>
</gene>
<reference evidence="1" key="1">
    <citation type="journal article" date="2013" name="Nature">
        <title>Draft genome of the wheat A-genome progenitor Triticum urartu.</title>
        <authorList>
            <person name="Ling H.Q."/>
            <person name="Zhao S."/>
            <person name="Liu D."/>
            <person name="Wang J."/>
            <person name="Sun H."/>
            <person name="Zhang C."/>
            <person name="Fan H."/>
            <person name="Li D."/>
            <person name="Dong L."/>
            <person name="Tao Y."/>
            <person name="Gao C."/>
            <person name="Wu H."/>
            <person name="Li Y."/>
            <person name="Cui Y."/>
            <person name="Guo X."/>
            <person name="Zheng S."/>
            <person name="Wang B."/>
            <person name="Yu K."/>
            <person name="Liang Q."/>
            <person name="Yang W."/>
            <person name="Lou X."/>
            <person name="Chen J."/>
            <person name="Feng M."/>
            <person name="Jian J."/>
            <person name="Zhang X."/>
            <person name="Luo G."/>
            <person name="Jiang Y."/>
            <person name="Liu J."/>
            <person name="Wang Z."/>
            <person name="Sha Y."/>
            <person name="Zhang B."/>
            <person name="Wu H."/>
            <person name="Tang D."/>
            <person name="Shen Q."/>
            <person name="Xue P."/>
            <person name="Zou S."/>
            <person name="Wang X."/>
            <person name="Liu X."/>
            <person name="Wang F."/>
            <person name="Yang Y."/>
            <person name="An X."/>
            <person name="Dong Z."/>
            <person name="Zhang K."/>
            <person name="Zhang X."/>
            <person name="Luo M.C."/>
            <person name="Dvorak J."/>
            <person name="Tong Y."/>
            <person name="Wang J."/>
            <person name="Yang H."/>
            <person name="Li Z."/>
            <person name="Wang D."/>
            <person name="Zhang A."/>
            <person name="Wang J."/>
        </authorList>
    </citation>
    <scope>NUCLEOTIDE SEQUENCE</scope>
</reference>
<dbReference type="SUPFAM" id="SSF52047">
    <property type="entry name" value="RNI-like"/>
    <property type="match status" value="1"/>
</dbReference>
<dbReference type="Pfam" id="PF00646">
    <property type="entry name" value="F-box"/>
    <property type="match status" value="1"/>
</dbReference>
<proteinExistence type="predicted"/>
<dbReference type="InterPro" id="IPR001810">
    <property type="entry name" value="F-box_dom"/>
</dbReference>
<dbReference type="eggNOG" id="ENOG502R3Z7">
    <property type="taxonomic scope" value="Eukaryota"/>
</dbReference>
<dbReference type="SUPFAM" id="SSF81383">
    <property type="entry name" value="F-box domain"/>
    <property type="match status" value="1"/>
</dbReference>
<protein>
    <submittedName>
        <fullName evidence="1">Uncharacterized protein</fullName>
    </submittedName>
</protein>